<dbReference type="RefSeq" id="WP_188693787.1">
    <property type="nucleotide sequence ID" value="NZ_BMIR01000009.1"/>
</dbReference>
<dbReference type="Proteomes" id="UP000628775">
    <property type="component" value="Unassembled WGS sequence"/>
</dbReference>
<evidence type="ECO:0000259" key="1">
    <source>
        <dbReference type="Pfam" id="PF13847"/>
    </source>
</evidence>
<dbReference type="AlphaFoldDB" id="A0A8J2YHR2"/>
<evidence type="ECO:0000313" key="2">
    <source>
        <dbReference type="EMBL" id="GGE43387.1"/>
    </source>
</evidence>
<organism evidence="2 3">
    <name type="scientific">Pullulanibacillus camelliae</name>
    <dbReference type="NCBI Taxonomy" id="1707096"/>
    <lineage>
        <taxon>Bacteria</taxon>
        <taxon>Bacillati</taxon>
        <taxon>Bacillota</taxon>
        <taxon>Bacilli</taxon>
        <taxon>Bacillales</taxon>
        <taxon>Sporolactobacillaceae</taxon>
        <taxon>Pullulanibacillus</taxon>
    </lineage>
</organism>
<dbReference type="Gene3D" id="2.20.25.110">
    <property type="entry name" value="S-adenosyl-L-methionine-dependent methyltransferases"/>
    <property type="match status" value="1"/>
</dbReference>
<dbReference type="GO" id="GO:0008168">
    <property type="term" value="F:methyltransferase activity"/>
    <property type="evidence" value="ECO:0007669"/>
    <property type="project" value="UniProtKB-KW"/>
</dbReference>
<sequence length="249" mass="28478">MSEAYQQLAFLYDHLMSEAPYDKWATFLKEHTVTQAGKHLLDMGCGTGTLSVAFKKMGFNVAGVDLSEDMLTVAQNKAIEQGVNLPLYQQNIKQLDLPERFDVITAFCDTVNYLEGLEAVKDCFQSVSHHLKKEGLFLFDVHSVRKIDDIFANNTFSSIEEEVAYIWECFQGEAAHSVYHELSFFVKEANGLYQRYDESHYQRTYPLDVYIQELEKAGFKVHSIIGDFDPDSPLDQAERWLFSAKKVNA</sequence>
<accession>A0A8J2YHR2</accession>
<dbReference type="PANTHER" id="PTHR43464:SF75">
    <property type="entry name" value="METHYLTRANSFERASE TYPE 11"/>
    <property type="match status" value="1"/>
</dbReference>
<keyword evidence="2" id="KW-0489">Methyltransferase</keyword>
<reference evidence="2" key="1">
    <citation type="journal article" date="2014" name="Int. J. Syst. Evol. Microbiol.">
        <title>Complete genome sequence of Corynebacterium casei LMG S-19264T (=DSM 44701T), isolated from a smear-ripened cheese.</title>
        <authorList>
            <consortium name="US DOE Joint Genome Institute (JGI-PGF)"/>
            <person name="Walter F."/>
            <person name="Albersmeier A."/>
            <person name="Kalinowski J."/>
            <person name="Ruckert C."/>
        </authorList>
    </citation>
    <scope>NUCLEOTIDE SEQUENCE</scope>
    <source>
        <strain evidence="2">CGMCC 1.15371</strain>
    </source>
</reference>
<keyword evidence="2" id="KW-0808">Transferase</keyword>
<proteinExistence type="predicted"/>
<comment type="caution">
    <text evidence="2">The sequence shown here is derived from an EMBL/GenBank/DDBJ whole genome shotgun (WGS) entry which is preliminary data.</text>
</comment>
<dbReference type="EMBL" id="BMIR01000009">
    <property type="protein sequence ID" value="GGE43387.1"/>
    <property type="molecule type" value="Genomic_DNA"/>
</dbReference>
<dbReference type="InterPro" id="IPR025714">
    <property type="entry name" value="Methyltranfer_dom"/>
</dbReference>
<dbReference type="PANTHER" id="PTHR43464">
    <property type="entry name" value="METHYLTRANSFERASE"/>
    <property type="match status" value="1"/>
</dbReference>
<dbReference type="InterPro" id="IPR029063">
    <property type="entry name" value="SAM-dependent_MTases_sf"/>
</dbReference>
<reference evidence="2" key="2">
    <citation type="submission" date="2020-09" db="EMBL/GenBank/DDBJ databases">
        <authorList>
            <person name="Sun Q."/>
            <person name="Zhou Y."/>
        </authorList>
    </citation>
    <scope>NUCLEOTIDE SEQUENCE</scope>
    <source>
        <strain evidence="2">CGMCC 1.15371</strain>
    </source>
</reference>
<dbReference type="Gene3D" id="3.40.50.150">
    <property type="entry name" value="Vaccinia Virus protein VP39"/>
    <property type="match status" value="1"/>
</dbReference>
<feature type="domain" description="Methyltransferase" evidence="1">
    <location>
        <begin position="36"/>
        <end position="172"/>
    </location>
</feature>
<name>A0A8J2YHR2_9BACL</name>
<dbReference type="CDD" id="cd02440">
    <property type="entry name" value="AdoMet_MTases"/>
    <property type="match status" value="1"/>
</dbReference>
<gene>
    <name evidence="2" type="ORF">GCM10011391_22750</name>
</gene>
<dbReference type="GO" id="GO:0032259">
    <property type="term" value="P:methylation"/>
    <property type="evidence" value="ECO:0007669"/>
    <property type="project" value="UniProtKB-KW"/>
</dbReference>
<keyword evidence="3" id="KW-1185">Reference proteome</keyword>
<dbReference type="SUPFAM" id="SSF53335">
    <property type="entry name" value="S-adenosyl-L-methionine-dependent methyltransferases"/>
    <property type="match status" value="1"/>
</dbReference>
<protein>
    <submittedName>
        <fullName evidence="2">Methyltransferase</fullName>
    </submittedName>
</protein>
<evidence type="ECO:0000313" key="3">
    <source>
        <dbReference type="Proteomes" id="UP000628775"/>
    </source>
</evidence>
<dbReference type="Pfam" id="PF13847">
    <property type="entry name" value="Methyltransf_31"/>
    <property type="match status" value="1"/>
</dbReference>